<proteinExistence type="predicted"/>
<evidence type="ECO:0000313" key="1">
    <source>
        <dbReference type="EMBL" id="GBP71186.1"/>
    </source>
</evidence>
<evidence type="ECO:0000313" key="2">
    <source>
        <dbReference type="Proteomes" id="UP000299102"/>
    </source>
</evidence>
<reference evidence="1 2" key="1">
    <citation type="journal article" date="2019" name="Commun. Biol.">
        <title>The bagworm genome reveals a unique fibroin gene that provides high tensile strength.</title>
        <authorList>
            <person name="Kono N."/>
            <person name="Nakamura H."/>
            <person name="Ohtoshi R."/>
            <person name="Tomita M."/>
            <person name="Numata K."/>
            <person name="Arakawa K."/>
        </authorList>
    </citation>
    <scope>NUCLEOTIDE SEQUENCE [LARGE SCALE GENOMIC DNA]</scope>
</reference>
<dbReference type="OrthoDB" id="7429417at2759"/>
<dbReference type="Proteomes" id="UP000299102">
    <property type="component" value="Unassembled WGS sequence"/>
</dbReference>
<dbReference type="EMBL" id="BGZK01001099">
    <property type="protein sequence ID" value="GBP71186.1"/>
    <property type="molecule type" value="Genomic_DNA"/>
</dbReference>
<keyword evidence="2" id="KW-1185">Reference proteome</keyword>
<dbReference type="AlphaFoldDB" id="A0A4C1Y5L2"/>
<protein>
    <submittedName>
        <fullName evidence="1">Uncharacterized protein</fullName>
    </submittedName>
</protein>
<comment type="caution">
    <text evidence="1">The sequence shown here is derived from an EMBL/GenBank/DDBJ whole genome shotgun (WGS) entry which is preliminary data.</text>
</comment>
<name>A0A4C1Y5L2_EUMVA</name>
<organism evidence="1 2">
    <name type="scientific">Eumeta variegata</name>
    <name type="common">Bagworm moth</name>
    <name type="synonym">Eumeta japonica</name>
    <dbReference type="NCBI Taxonomy" id="151549"/>
    <lineage>
        <taxon>Eukaryota</taxon>
        <taxon>Metazoa</taxon>
        <taxon>Ecdysozoa</taxon>
        <taxon>Arthropoda</taxon>
        <taxon>Hexapoda</taxon>
        <taxon>Insecta</taxon>
        <taxon>Pterygota</taxon>
        <taxon>Neoptera</taxon>
        <taxon>Endopterygota</taxon>
        <taxon>Lepidoptera</taxon>
        <taxon>Glossata</taxon>
        <taxon>Ditrysia</taxon>
        <taxon>Tineoidea</taxon>
        <taxon>Psychidae</taxon>
        <taxon>Oiketicinae</taxon>
        <taxon>Eumeta</taxon>
    </lineage>
</organism>
<gene>
    <name evidence="1" type="ORF">EVAR_89533_1</name>
</gene>
<sequence>MSYDYIWSLGKSLAPNFMNMFDCIDEDDAWACAREKAGKMLDSWRGEVQKQRRAWQAAADEEVRSSGRSYTELPSKLGQEVESSLTALADLLQHGVAR</sequence>
<accession>A0A4C1Y5L2</accession>